<accession>A0A3L8SNR0</accession>
<dbReference type="AlphaFoldDB" id="A0A3L8SNR0"/>
<gene>
    <name evidence="1" type="ORF">DV515_00005810</name>
</gene>
<evidence type="ECO:0000313" key="1">
    <source>
        <dbReference type="EMBL" id="RLW04404.1"/>
    </source>
</evidence>
<dbReference type="Proteomes" id="UP000276834">
    <property type="component" value="Unassembled WGS sequence"/>
</dbReference>
<evidence type="ECO:0000313" key="2">
    <source>
        <dbReference type="Proteomes" id="UP000276834"/>
    </source>
</evidence>
<feature type="non-terminal residue" evidence="1">
    <location>
        <position position="213"/>
    </location>
</feature>
<dbReference type="EMBL" id="QUSF01000013">
    <property type="protein sequence ID" value="RLW04404.1"/>
    <property type="molecule type" value="Genomic_DNA"/>
</dbReference>
<reference evidence="1 2" key="1">
    <citation type="journal article" date="2018" name="Proc. R. Soc. B">
        <title>A non-coding region near Follistatin controls head colour polymorphism in the Gouldian finch.</title>
        <authorList>
            <person name="Toomey M.B."/>
            <person name="Marques C.I."/>
            <person name="Andrade P."/>
            <person name="Araujo P.M."/>
            <person name="Sabatino S."/>
            <person name="Gazda M.A."/>
            <person name="Afonso S."/>
            <person name="Lopes R.J."/>
            <person name="Corbo J.C."/>
            <person name="Carneiro M."/>
        </authorList>
    </citation>
    <scope>NUCLEOTIDE SEQUENCE [LARGE SCALE GENOMIC DNA]</scope>
    <source>
        <strain evidence="1">Red01</strain>
        <tissue evidence="1">Muscle</tissue>
    </source>
</reference>
<sequence>MSFESGSLGVRSTRREHRIYSLAMTKASAATDGVAGVTCDCANMSKQRYLKEEVLPLCLPPQDPYLSLDRPPMTFQSHAVSMSSHMLVLATRPRRGTVSGTVGVFRGDKEQEIKEKHGQPNAWIKESQWHGHWQKGLFPGQACIGQFIKLHHIASSTAFGENWLFEWGHTSKRDISTTELACFSCRPLPKPQLWFIPSPLLLRSKPYNLSSGL</sequence>
<organism evidence="1 2">
    <name type="scientific">Chloebia gouldiae</name>
    <name type="common">Gouldian finch</name>
    <name type="synonym">Erythrura gouldiae</name>
    <dbReference type="NCBI Taxonomy" id="44316"/>
    <lineage>
        <taxon>Eukaryota</taxon>
        <taxon>Metazoa</taxon>
        <taxon>Chordata</taxon>
        <taxon>Craniata</taxon>
        <taxon>Vertebrata</taxon>
        <taxon>Euteleostomi</taxon>
        <taxon>Archelosauria</taxon>
        <taxon>Archosauria</taxon>
        <taxon>Dinosauria</taxon>
        <taxon>Saurischia</taxon>
        <taxon>Theropoda</taxon>
        <taxon>Coelurosauria</taxon>
        <taxon>Aves</taxon>
        <taxon>Neognathae</taxon>
        <taxon>Neoaves</taxon>
        <taxon>Telluraves</taxon>
        <taxon>Australaves</taxon>
        <taxon>Passeriformes</taxon>
        <taxon>Passeroidea</taxon>
        <taxon>Passeridae</taxon>
        <taxon>Chloebia</taxon>
    </lineage>
</organism>
<comment type="caution">
    <text evidence="1">The sequence shown here is derived from an EMBL/GenBank/DDBJ whole genome shotgun (WGS) entry which is preliminary data.</text>
</comment>
<proteinExistence type="predicted"/>
<protein>
    <submittedName>
        <fullName evidence="1">Uncharacterized protein</fullName>
    </submittedName>
</protein>
<name>A0A3L8SNR0_CHLGU</name>
<keyword evidence="2" id="KW-1185">Reference proteome</keyword>